<evidence type="ECO:0000313" key="2">
    <source>
        <dbReference type="EMBL" id="ART32206.1"/>
    </source>
</evidence>
<feature type="region of interest" description="Disordered" evidence="1">
    <location>
        <begin position="14"/>
        <end position="39"/>
    </location>
</feature>
<evidence type="ECO:0000256" key="1">
    <source>
        <dbReference type="SAM" id="MobiDB-lite"/>
    </source>
</evidence>
<accession>A0A1Y0B425</accession>
<protein>
    <submittedName>
        <fullName evidence="2">Uncharacterized protein</fullName>
    </submittedName>
</protein>
<dbReference type="EMBL" id="KY774314">
    <property type="protein sequence ID" value="ART32206.1"/>
    <property type="molecule type" value="Genomic_DNA"/>
</dbReference>
<organism evidence="2">
    <name type="scientific">Utricularia reniformis</name>
    <dbReference type="NCBI Taxonomy" id="192314"/>
    <lineage>
        <taxon>Eukaryota</taxon>
        <taxon>Viridiplantae</taxon>
        <taxon>Streptophyta</taxon>
        <taxon>Embryophyta</taxon>
        <taxon>Tracheophyta</taxon>
        <taxon>Spermatophyta</taxon>
        <taxon>Magnoliopsida</taxon>
        <taxon>eudicotyledons</taxon>
        <taxon>Gunneridae</taxon>
        <taxon>Pentapetalae</taxon>
        <taxon>asterids</taxon>
        <taxon>lamiids</taxon>
        <taxon>Lamiales</taxon>
        <taxon>Lentibulariaceae</taxon>
        <taxon>Utricularia</taxon>
    </lineage>
</organism>
<sequence>MTLLHYNLSRLKKEKNMGREGAKSSKDSIPATALAYSSR</sequence>
<reference evidence="2" key="1">
    <citation type="submission" date="2017-03" db="EMBL/GenBank/DDBJ databases">
        <title>The mitochondrial genome of the carnivorous plant Utricularia reniformis (Lentibulariaceae): structure, comparative analysis and evolutionary landmarks.</title>
        <authorList>
            <person name="Silva S.R."/>
            <person name="Alvarenga D.O."/>
            <person name="Michael T.P."/>
            <person name="Miranda V.F.O."/>
            <person name="Varani A.M."/>
        </authorList>
    </citation>
    <scope>NUCLEOTIDE SEQUENCE</scope>
</reference>
<gene>
    <name evidence="2" type="ORF">AEK19_MT2049</name>
</gene>
<proteinExistence type="predicted"/>
<geneLocation type="mitochondrion" evidence="2"/>
<name>A0A1Y0B425_9LAMI</name>
<keyword evidence="2" id="KW-0496">Mitochondrion</keyword>
<feature type="compositionally biased region" description="Basic and acidic residues" evidence="1">
    <location>
        <begin position="14"/>
        <end position="26"/>
    </location>
</feature>
<dbReference type="AlphaFoldDB" id="A0A1Y0B425"/>